<evidence type="ECO:0000256" key="6">
    <source>
        <dbReference type="SAM" id="Phobius"/>
    </source>
</evidence>
<keyword evidence="4 6" id="KW-1133">Transmembrane helix</keyword>
<reference evidence="8" key="1">
    <citation type="journal article" date="2019" name="Int. J. Syst. Evol. Microbiol.">
        <title>The Global Catalogue of Microorganisms (GCM) 10K type strain sequencing project: providing services to taxonomists for standard genome sequencing and annotation.</title>
        <authorList>
            <consortium name="The Broad Institute Genomics Platform"/>
            <consortium name="The Broad Institute Genome Sequencing Center for Infectious Disease"/>
            <person name="Wu L."/>
            <person name="Ma J."/>
        </authorList>
    </citation>
    <scope>NUCLEOTIDE SEQUENCE [LARGE SCALE GENOMIC DNA]</scope>
    <source>
        <strain evidence="8">WYCCWR 12678</strain>
    </source>
</reference>
<name>A0ABV9Q2S3_9BACL</name>
<evidence type="ECO:0000256" key="3">
    <source>
        <dbReference type="ARBA" id="ARBA00022692"/>
    </source>
</evidence>
<evidence type="ECO:0000256" key="5">
    <source>
        <dbReference type="ARBA" id="ARBA00023136"/>
    </source>
</evidence>
<dbReference type="Proteomes" id="UP001596002">
    <property type="component" value="Unassembled WGS sequence"/>
</dbReference>
<comment type="subcellular location">
    <subcellularLocation>
        <location evidence="1">Cell membrane</location>
        <topology evidence="1">Multi-pass membrane protein</topology>
    </subcellularLocation>
</comment>
<evidence type="ECO:0000256" key="1">
    <source>
        <dbReference type="ARBA" id="ARBA00004651"/>
    </source>
</evidence>
<dbReference type="PANTHER" id="PTHR33545:SF9">
    <property type="entry name" value="UPF0750 MEMBRANE PROTEIN YITE"/>
    <property type="match status" value="1"/>
</dbReference>
<comment type="caution">
    <text evidence="7">The sequence shown here is derived from an EMBL/GenBank/DDBJ whole genome shotgun (WGS) entry which is preliminary data.</text>
</comment>
<keyword evidence="8" id="KW-1185">Reference proteome</keyword>
<feature type="transmembrane region" description="Helical" evidence="6">
    <location>
        <begin position="168"/>
        <end position="188"/>
    </location>
</feature>
<accession>A0ABV9Q2S3</accession>
<keyword evidence="3 6" id="KW-0812">Transmembrane</keyword>
<evidence type="ECO:0000313" key="7">
    <source>
        <dbReference type="EMBL" id="MFC4768068.1"/>
    </source>
</evidence>
<keyword evidence="2" id="KW-1003">Cell membrane</keyword>
<feature type="transmembrane region" description="Helical" evidence="6">
    <location>
        <begin position="100"/>
        <end position="119"/>
    </location>
</feature>
<organism evidence="7 8">
    <name type="scientific">Effusibacillus consociatus</name>
    <dbReference type="NCBI Taxonomy" id="1117041"/>
    <lineage>
        <taxon>Bacteria</taxon>
        <taxon>Bacillati</taxon>
        <taxon>Bacillota</taxon>
        <taxon>Bacilli</taxon>
        <taxon>Bacillales</taxon>
        <taxon>Alicyclobacillaceae</taxon>
        <taxon>Effusibacillus</taxon>
    </lineage>
</organism>
<dbReference type="PANTHER" id="PTHR33545">
    <property type="entry name" value="UPF0750 MEMBRANE PROTEIN YITT-RELATED"/>
    <property type="match status" value="1"/>
</dbReference>
<feature type="transmembrane region" description="Helical" evidence="6">
    <location>
        <begin position="70"/>
        <end position="88"/>
    </location>
</feature>
<feature type="transmembrane region" description="Helical" evidence="6">
    <location>
        <begin position="39"/>
        <end position="63"/>
    </location>
</feature>
<dbReference type="RefSeq" id="WP_380025987.1">
    <property type="nucleotide sequence ID" value="NZ_JBHSHC010000096.1"/>
</dbReference>
<sequence>MIKKCLTIFGAIVFFAVGNLLFAVPNRIMNGGVTGLSQIGYYLFGFNIGFGIFLLNLPLFILAFLFYRNLFYNSILCMAASSLVIGVLQEPLLRFGIHNIWVGSIAGGFWMGITLGFLARRNASLGGGSLLAKMLHQRYGFSLSKLIFLLDCSVFPLSLFLIGAYETLFSLILTACSSLGVYAADRILQFRSGNVKLEESL</sequence>
<protein>
    <submittedName>
        <fullName evidence="7">YitT family protein</fullName>
    </submittedName>
</protein>
<dbReference type="EMBL" id="JBHSHC010000096">
    <property type="protein sequence ID" value="MFC4768068.1"/>
    <property type="molecule type" value="Genomic_DNA"/>
</dbReference>
<gene>
    <name evidence="7" type="ORF">ACFO8Q_11980</name>
</gene>
<dbReference type="Pfam" id="PF02588">
    <property type="entry name" value="YitT_membrane"/>
    <property type="match status" value="1"/>
</dbReference>
<evidence type="ECO:0000313" key="8">
    <source>
        <dbReference type="Proteomes" id="UP001596002"/>
    </source>
</evidence>
<evidence type="ECO:0000256" key="4">
    <source>
        <dbReference type="ARBA" id="ARBA00022989"/>
    </source>
</evidence>
<proteinExistence type="predicted"/>
<dbReference type="InterPro" id="IPR003740">
    <property type="entry name" value="YitT"/>
</dbReference>
<dbReference type="InterPro" id="IPR051461">
    <property type="entry name" value="UPF0750_membrane"/>
</dbReference>
<evidence type="ECO:0000256" key="2">
    <source>
        <dbReference type="ARBA" id="ARBA00022475"/>
    </source>
</evidence>
<feature type="transmembrane region" description="Helical" evidence="6">
    <location>
        <begin position="139"/>
        <end position="162"/>
    </location>
</feature>
<keyword evidence="5 6" id="KW-0472">Membrane</keyword>